<dbReference type="OrthoDB" id="74271at2"/>
<organism evidence="2 3">
    <name type="scientific">Deinococcus gobiensis (strain DSM 21396 / JCM 16679 / CGMCC 1.7299 / I-0)</name>
    <dbReference type="NCBI Taxonomy" id="745776"/>
    <lineage>
        <taxon>Bacteria</taxon>
        <taxon>Thermotogati</taxon>
        <taxon>Deinococcota</taxon>
        <taxon>Deinococci</taxon>
        <taxon>Deinococcales</taxon>
        <taxon>Deinococcaceae</taxon>
        <taxon>Deinococcus</taxon>
    </lineage>
</organism>
<reference evidence="2 3" key="1">
    <citation type="journal article" date="2012" name="PLoS ONE">
        <title>Genome sequence and transcriptome analysis of the radioresistant bacterium Deinococcus gobiensis: insights into the extreme environmental adaptations.</title>
        <authorList>
            <person name="Yuan M."/>
            <person name="Chen M."/>
            <person name="Zhang W."/>
            <person name="Lu W."/>
            <person name="Wang J."/>
            <person name="Yang M."/>
            <person name="Zhao P."/>
            <person name="Tang R."/>
            <person name="Li X."/>
            <person name="Hao Y."/>
            <person name="Zhou Z."/>
            <person name="Zhan Y."/>
            <person name="Yu H."/>
            <person name="Teng C."/>
            <person name="Yan Y."/>
            <person name="Ping S."/>
            <person name="Wang Y."/>
            <person name="Lin M."/>
        </authorList>
    </citation>
    <scope>NUCLEOTIDE SEQUENCE [LARGE SCALE GENOMIC DNA]</scope>
    <source>
        <strain evidence="3">DSM 21396 / JCM 16679 / CGMCC 1.7299 / I-0</strain>
        <plasmid evidence="2">P1</plasmid>
    </source>
</reference>
<evidence type="ECO:0000256" key="1">
    <source>
        <dbReference type="SAM" id="SignalP"/>
    </source>
</evidence>
<name>H8H0W2_DEIGI</name>
<keyword evidence="3" id="KW-1185">Reference proteome</keyword>
<dbReference type="KEGG" id="dgo:DGo_PA0095"/>
<evidence type="ECO:0000313" key="2">
    <source>
        <dbReference type="EMBL" id="AFD26981.1"/>
    </source>
</evidence>
<feature type="signal peptide" evidence="1">
    <location>
        <begin position="1"/>
        <end position="21"/>
    </location>
</feature>
<keyword evidence="1" id="KW-0732">Signal</keyword>
<dbReference type="Proteomes" id="UP000007575">
    <property type="component" value="Plasmid P1"/>
</dbReference>
<proteinExistence type="predicted"/>
<evidence type="ECO:0000313" key="3">
    <source>
        <dbReference type="Proteomes" id="UP000007575"/>
    </source>
</evidence>
<accession>H8H0W2</accession>
<dbReference type="AlphaFoldDB" id="H8H0W2"/>
<dbReference type="HOGENOM" id="CLU_1701369_0_0_0"/>
<sequence length="154" mass="15567">MRNIKNIALLLTFALSTAATAITSTSTGYGSATASVTASGTYASNVSFTLPAASLEIPSAQVRPGATFKITIPVTNTTDRKVTITAGIVGAPANVTVTAPTPVPANAGATVNLVYIIAFDDDAEKYAGLTGPANFTFPMSAADTAVTPVDLILK</sequence>
<protein>
    <submittedName>
        <fullName evidence="2">Uncharacterized protein</fullName>
    </submittedName>
</protein>
<feature type="chain" id="PRO_5003612117" evidence="1">
    <location>
        <begin position="22"/>
        <end position="154"/>
    </location>
</feature>
<dbReference type="PATRIC" id="fig|745776.4.peg.3133"/>
<keyword evidence="2" id="KW-0614">Plasmid</keyword>
<dbReference type="EMBL" id="CP002192">
    <property type="protein sequence ID" value="AFD26981.1"/>
    <property type="molecule type" value="Genomic_DNA"/>
</dbReference>
<gene>
    <name evidence="2" type="ordered locus">DGo_PA0095</name>
</gene>
<geneLocation type="plasmid" evidence="2 3">
    <name>P1</name>
</geneLocation>
<dbReference type="RefSeq" id="WP_014695499.1">
    <property type="nucleotide sequence ID" value="NC_017805.1"/>
</dbReference>